<keyword evidence="9" id="KW-1185">Reference proteome</keyword>
<evidence type="ECO:0000259" key="7">
    <source>
        <dbReference type="Pfam" id="PF13873"/>
    </source>
</evidence>
<proteinExistence type="predicted"/>
<evidence type="ECO:0000256" key="2">
    <source>
        <dbReference type="ARBA" id="ARBA00016807"/>
    </source>
</evidence>
<dbReference type="InterPro" id="IPR028002">
    <property type="entry name" value="Myb_DNA-bind_5"/>
</dbReference>
<comment type="caution">
    <text evidence="8">The sequence shown here is derived from an EMBL/GenBank/DDBJ whole genome shotgun (WGS) entry which is preliminary data.</text>
</comment>
<gene>
    <name evidence="8" type="ORF">NQ314_004538</name>
</gene>
<feature type="compositionally biased region" description="Basic and acidic residues" evidence="6">
    <location>
        <begin position="1"/>
        <end position="25"/>
    </location>
</feature>
<feature type="non-terminal residue" evidence="8">
    <location>
        <position position="1"/>
    </location>
</feature>
<keyword evidence="3" id="KW-0805">Transcription regulation</keyword>
<dbReference type="Pfam" id="PF13873">
    <property type="entry name" value="Myb_DNA-bind_5"/>
    <property type="match status" value="1"/>
</dbReference>
<comment type="subunit">
    <text evidence="1">Self-associates forming complexes of several hundred monomers.</text>
</comment>
<accession>A0AAV8ZJR1</accession>
<reference evidence="8" key="1">
    <citation type="journal article" date="2023" name="Insect Mol. Biol.">
        <title>Genome sequencing provides insights into the evolution of gene families encoding plant cell wall-degrading enzymes in longhorned beetles.</title>
        <authorList>
            <person name="Shin N.R."/>
            <person name="Okamura Y."/>
            <person name="Kirsch R."/>
            <person name="Pauchet Y."/>
        </authorList>
    </citation>
    <scope>NUCLEOTIDE SEQUENCE</scope>
    <source>
        <strain evidence="8">RBIC_L_NR</strain>
    </source>
</reference>
<dbReference type="Proteomes" id="UP001162156">
    <property type="component" value="Unassembled WGS sequence"/>
</dbReference>
<evidence type="ECO:0000313" key="9">
    <source>
        <dbReference type="Proteomes" id="UP001162156"/>
    </source>
</evidence>
<keyword evidence="4" id="KW-0804">Transcription</keyword>
<dbReference type="EMBL" id="JANEYF010001302">
    <property type="protein sequence ID" value="KAJ8964899.1"/>
    <property type="molecule type" value="Genomic_DNA"/>
</dbReference>
<protein>
    <recommendedName>
        <fullName evidence="2">Regulatory protein zeste</fullName>
    </recommendedName>
</protein>
<evidence type="ECO:0000256" key="3">
    <source>
        <dbReference type="ARBA" id="ARBA00023015"/>
    </source>
</evidence>
<evidence type="ECO:0000256" key="5">
    <source>
        <dbReference type="ARBA" id="ARBA00025466"/>
    </source>
</evidence>
<comment type="function">
    <text evidence="5">Involved in transvection phenomena (= synapsis-dependent gene expression), where the synaptic pairing of chromosomes carrying genes with which zeste interacts influences the expression of these genes. Zeste binds to DNA and stimulates transcription from a nearby promoter.</text>
</comment>
<dbReference type="AlphaFoldDB" id="A0AAV8ZJR1"/>
<feature type="domain" description="Myb/SANT-like DNA-binding" evidence="7">
    <location>
        <begin position="20"/>
        <end position="77"/>
    </location>
</feature>
<name>A0AAV8ZJR1_9CUCU</name>
<sequence>YTGQEDMRGWERKRRAEQSRVEQADGKFTNSYTYKDAEKDWTELATILNSIPGANKNWKQWRKTWQDMRCRTKSKASKNKINREGTGGGPFIEDSLTKVEEDIIDIIKIVSVEGHENVKESIVEFNMEFETQKNDENDCNFISETQSSNPSINRVEISEDHQNKTPSAKNGKEWKSRKIAKRTPTRLKHTTAAIESYEKHLDKKLAIKEKYYEEKLKILSEMVVAKTQCASALQRIAEALENL</sequence>
<evidence type="ECO:0000256" key="4">
    <source>
        <dbReference type="ARBA" id="ARBA00023163"/>
    </source>
</evidence>
<evidence type="ECO:0000256" key="1">
    <source>
        <dbReference type="ARBA" id="ARBA00011764"/>
    </source>
</evidence>
<evidence type="ECO:0000256" key="6">
    <source>
        <dbReference type="SAM" id="MobiDB-lite"/>
    </source>
</evidence>
<evidence type="ECO:0000313" key="8">
    <source>
        <dbReference type="EMBL" id="KAJ8964899.1"/>
    </source>
</evidence>
<feature type="region of interest" description="Disordered" evidence="6">
    <location>
        <begin position="1"/>
        <end position="27"/>
    </location>
</feature>
<organism evidence="8 9">
    <name type="scientific">Rhamnusium bicolor</name>
    <dbReference type="NCBI Taxonomy" id="1586634"/>
    <lineage>
        <taxon>Eukaryota</taxon>
        <taxon>Metazoa</taxon>
        <taxon>Ecdysozoa</taxon>
        <taxon>Arthropoda</taxon>
        <taxon>Hexapoda</taxon>
        <taxon>Insecta</taxon>
        <taxon>Pterygota</taxon>
        <taxon>Neoptera</taxon>
        <taxon>Endopterygota</taxon>
        <taxon>Coleoptera</taxon>
        <taxon>Polyphaga</taxon>
        <taxon>Cucujiformia</taxon>
        <taxon>Chrysomeloidea</taxon>
        <taxon>Cerambycidae</taxon>
        <taxon>Lepturinae</taxon>
        <taxon>Rhagiini</taxon>
        <taxon>Rhamnusium</taxon>
    </lineage>
</organism>